<dbReference type="PANTHER" id="PTHR43155">
    <property type="entry name" value="CYCLIC DI-GMP PHOSPHODIESTERASE PA4108-RELATED"/>
    <property type="match status" value="1"/>
</dbReference>
<dbReference type="Proteomes" id="UP000238949">
    <property type="component" value="Unassembled WGS sequence"/>
</dbReference>
<dbReference type="NCBIfam" id="TIGR00277">
    <property type="entry name" value="HDIG"/>
    <property type="match status" value="1"/>
</dbReference>
<name>A0A2S9V7V0_9ALTE</name>
<dbReference type="Pfam" id="PF11871">
    <property type="entry name" value="DUF3391"/>
    <property type="match status" value="1"/>
</dbReference>
<sequence length="392" mass="43794">MASLTIGIEQLEVGMYVLQIAEQKAGTVQIKTRGRVTSQAIIDQLKRKGIKRLIIDTDLSSHTAKPKASEQKQPELDTRVPLAAELVKAESLYQQGIVLQKSLYDAVQEGTPFDDFVPAEFARALVGSLDRNPDALLLLSRIREKDTYLLEHSLNVGILSAHFARSLGMSQPEIEAAAYSGLLHDLGKIKIPDEILHKPGRLTEDEMDVMKKHVEYGVEFLSAMKIDTGLIKVVSEHHERLDGQGYPNRLSGEDISYNGRILAITDMYDALTADRCYKAGMPSQKALQILMKDSETKLDATLLQQFIKCMGIYPLGSLVELSNQRVAMVMHQNEQQPLRPVVKTFYSISGGHYITPKDIDLSKDLQINIVKAVTPAQYNIDINRFFKESIMV</sequence>
<dbReference type="PANTHER" id="PTHR43155:SF2">
    <property type="entry name" value="CYCLIC DI-GMP PHOSPHODIESTERASE PA4108"/>
    <property type="match status" value="1"/>
</dbReference>
<dbReference type="EMBL" id="PVNP01000182">
    <property type="protein sequence ID" value="PRO72546.1"/>
    <property type="molecule type" value="Genomic_DNA"/>
</dbReference>
<comment type="caution">
    <text evidence="3">The sequence shown here is derived from an EMBL/GenBank/DDBJ whole genome shotgun (WGS) entry which is preliminary data.</text>
</comment>
<accession>A0A2S9V7V0</accession>
<keyword evidence="4" id="KW-1185">Reference proteome</keyword>
<reference evidence="4" key="1">
    <citation type="journal article" date="2020" name="Int. J. Syst. Evol. Microbiol.">
        <title>Alteromonas alba sp. nov., a marine bacterium isolated from the seawater of the West Pacific Ocean.</title>
        <authorList>
            <person name="Sun C."/>
            <person name="Wu Y.-H."/>
            <person name="Xamxidin M."/>
            <person name="Cheng H."/>
            <person name="Xu X.-W."/>
        </authorList>
    </citation>
    <scope>NUCLEOTIDE SEQUENCE [LARGE SCALE GENOMIC DNA]</scope>
    <source>
        <strain evidence="4">190</strain>
    </source>
</reference>
<dbReference type="InterPro" id="IPR006675">
    <property type="entry name" value="HDIG_dom"/>
</dbReference>
<dbReference type="Pfam" id="PF13487">
    <property type="entry name" value="HD_5"/>
    <property type="match status" value="1"/>
</dbReference>
<dbReference type="InterPro" id="IPR006674">
    <property type="entry name" value="HD_domain"/>
</dbReference>
<organism evidence="3 4">
    <name type="scientific">Alteromonas alba</name>
    <dbReference type="NCBI Taxonomy" id="2079529"/>
    <lineage>
        <taxon>Bacteria</taxon>
        <taxon>Pseudomonadati</taxon>
        <taxon>Pseudomonadota</taxon>
        <taxon>Gammaproteobacteria</taxon>
        <taxon>Alteromonadales</taxon>
        <taxon>Alteromonadaceae</taxon>
        <taxon>Alteromonas/Salinimonas group</taxon>
        <taxon>Alteromonas</taxon>
    </lineage>
</organism>
<feature type="domain" description="HD-GYP" evidence="2">
    <location>
        <begin position="127"/>
        <end position="322"/>
    </location>
</feature>
<evidence type="ECO:0000259" key="2">
    <source>
        <dbReference type="PROSITE" id="PS51832"/>
    </source>
</evidence>
<dbReference type="SUPFAM" id="SSF109604">
    <property type="entry name" value="HD-domain/PDEase-like"/>
    <property type="match status" value="1"/>
</dbReference>
<dbReference type="InterPro" id="IPR003607">
    <property type="entry name" value="HD/PDEase_dom"/>
</dbReference>
<dbReference type="SMART" id="SM00471">
    <property type="entry name" value="HDc"/>
    <property type="match status" value="1"/>
</dbReference>
<dbReference type="InterPro" id="IPR037522">
    <property type="entry name" value="HD_GYP_dom"/>
</dbReference>
<dbReference type="PROSITE" id="PS51832">
    <property type="entry name" value="HD_GYP"/>
    <property type="match status" value="1"/>
</dbReference>
<dbReference type="GO" id="GO:0008081">
    <property type="term" value="F:phosphoric diester hydrolase activity"/>
    <property type="evidence" value="ECO:0007669"/>
    <property type="project" value="UniProtKB-ARBA"/>
</dbReference>
<dbReference type="Gene3D" id="1.10.3210.10">
    <property type="entry name" value="Hypothetical protein af1432"/>
    <property type="match status" value="1"/>
</dbReference>
<dbReference type="PROSITE" id="PS51831">
    <property type="entry name" value="HD"/>
    <property type="match status" value="1"/>
</dbReference>
<dbReference type="OrthoDB" id="9764808at2"/>
<keyword evidence="3" id="KW-0378">Hydrolase</keyword>
<dbReference type="RefSeq" id="WP_105935414.1">
    <property type="nucleotide sequence ID" value="NZ_PVNP01000182.1"/>
</dbReference>
<evidence type="ECO:0000259" key="1">
    <source>
        <dbReference type="PROSITE" id="PS51831"/>
    </source>
</evidence>
<feature type="domain" description="HD" evidence="1">
    <location>
        <begin position="149"/>
        <end position="271"/>
    </location>
</feature>
<proteinExistence type="predicted"/>
<dbReference type="CDD" id="cd00077">
    <property type="entry name" value="HDc"/>
    <property type="match status" value="1"/>
</dbReference>
<dbReference type="InterPro" id="IPR021812">
    <property type="entry name" value="DUF3391"/>
</dbReference>
<gene>
    <name evidence="3" type="ORF">C6Y40_15920</name>
</gene>
<dbReference type="AlphaFoldDB" id="A0A2S9V7V0"/>
<protein>
    <submittedName>
        <fullName evidence="3">Metal-dependent phosphohydrolase</fullName>
    </submittedName>
</protein>
<evidence type="ECO:0000313" key="4">
    <source>
        <dbReference type="Proteomes" id="UP000238949"/>
    </source>
</evidence>
<evidence type="ECO:0000313" key="3">
    <source>
        <dbReference type="EMBL" id="PRO72546.1"/>
    </source>
</evidence>